<keyword evidence="4" id="KW-1185">Reference proteome</keyword>
<dbReference type="AlphaFoldDB" id="A0A255GPY3"/>
<dbReference type="RefSeq" id="WP_094404000.1">
    <property type="nucleotide sequence ID" value="NZ_NMVL01000029.1"/>
</dbReference>
<dbReference type="GO" id="GO:0016787">
    <property type="term" value="F:hydrolase activity"/>
    <property type="evidence" value="ECO:0007669"/>
    <property type="project" value="UniProtKB-KW"/>
</dbReference>
<dbReference type="PANTHER" id="PTHR43798">
    <property type="entry name" value="MONOACYLGLYCEROL LIPASE"/>
    <property type="match status" value="1"/>
</dbReference>
<dbReference type="InterPro" id="IPR000073">
    <property type="entry name" value="AB_hydrolase_1"/>
</dbReference>
<dbReference type="GO" id="GO:0016020">
    <property type="term" value="C:membrane"/>
    <property type="evidence" value="ECO:0007669"/>
    <property type="project" value="TreeGrafter"/>
</dbReference>
<keyword evidence="1 3" id="KW-0378">Hydrolase</keyword>
<dbReference type="Proteomes" id="UP000215896">
    <property type="component" value="Unassembled WGS sequence"/>
</dbReference>
<organism evidence="3 4">
    <name type="scientific">Enemella evansiae</name>
    <dbReference type="NCBI Taxonomy" id="2016499"/>
    <lineage>
        <taxon>Bacteria</taxon>
        <taxon>Bacillati</taxon>
        <taxon>Actinomycetota</taxon>
        <taxon>Actinomycetes</taxon>
        <taxon>Propionibacteriales</taxon>
        <taxon>Propionibacteriaceae</taxon>
        <taxon>Enemella</taxon>
    </lineage>
</organism>
<name>A0A255GPY3_9ACTN</name>
<evidence type="ECO:0000313" key="3">
    <source>
        <dbReference type="EMBL" id="OYO17890.1"/>
    </source>
</evidence>
<dbReference type="SUPFAM" id="SSF53474">
    <property type="entry name" value="alpha/beta-Hydrolases"/>
    <property type="match status" value="1"/>
</dbReference>
<accession>A0A255GPY3</accession>
<protein>
    <submittedName>
        <fullName evidence="3">Alpha/beta hydrolase</fullName>
    </submittedName>
</protein>
<evidence type="ECO:0000259" key="2">
    <source>
        <dbReference type="Pfam" id="PF00561"/>
    </source>
</evidence>
<dbReference type="InterPro" id="IPR050266">
    <property type="entry name" value="AB_hydrolase_sf"/>
</dbReference>
<dbReference type="PRINTS" id="PR00111">
    <property type="entry name" value="ABHYDROLASE"/>
</dbReference>
<proteinExistence type="predicted"/>
<dbReference type="InterPro" id="IPR029058">
    <property type="entry name" value="AB_hydrolase_fold"/>
</dbReference>
<dbReference type="EMBL" id="NMVO01000001">
    <property type="protein sequence ID" value="OYO17890.1"/>
    <property type="molecule type" value="Genomic_DNA"/>
</dbReference>
<dbReference type="PANTHER" id="PTHR43798:SF31">
    <property type="entry name" value="AB HYDROLASE SUPERFAMILY PROTEIN YCLE"/>
    <property type="match status" value="1"/>
</dbReference>
<reference evidence="3 4" key="1">
    <citation type="submission" date="2017-07" db="EMBL/GenBank/DDBJ databases">
        <title>Draft whole genome sequences of clinical Proprionibacteriaceae strains.</title>
        <authorList>
            <person name="Bernier A.-M."/>
            <person name="Bernard K."/>
            <person name="Domingo M.-C."/>
        </authorList>
    </citation>
    <scope>NUCLEOTIDE SEQUENCE [LARGE SCALE GENOMIC DNA]</scope>
    <source>
        <strain evidence="3 4">NML 030167</strain>
    </source>
</reference>
<feature type="domain" description="AB hydrolase-1" evidence="2">
    <location>
        <begin position="27"/>
        <end position="248"/>
    </location>
</feature>
<dbReference type="Pfam" id="PF00561">
    <property type="entry name" value="Abhydrolase_1"/>
    <property type="match status" value="1"/>
</dbReference>
<evidence type="ECO:0000313" key="4">
    <source>
        <dbReference type="Proteomes" id="UP000215896"/>
    </source>
</evidence>
<dbReference type="Gene3D" id="3.40.50.1820">
    <property type="entry name" value="alpha/beta hydrolase"/>
    <property type="match status" value="1"/>
</dbReference>
<comment type="caution">
    <text evidence="3">The sequence shown here is derived from an EMBL/GenBank/DDBJ whole genome shotgun (WGS) entry which is preliminary data.</text>
</comment>
<gene>
    <name evidence="3" type="ORF">CGZ94_03240</name>
</gene>
<sequence>MACTRIQLDTGISLVVARPHGAPTRRVLLLHGIGGNARSCSEAAELLSAQGIEAYAWDAPGYGESADPSGPVDHPGEVLAAVDELGLDQVDLFGTSWGGVIATQVAARAPERVRSLVLADSTRGSATSPEQAAGMAARVTALTELGAAEFAATRAPRLVSASAPASVGQQVREVMATVRPPGYRSAAEFMARTDNTALLRELRTPTLVVVGADDVVTGVAESRLLAELVPGASFEVIPEAGHSAVTERPEELVRVLTAFWGVLDD</sequence>
<dbReference type="OrthoDB" id="9785847at2"/>
<evidence type="ECO:0000256" key="1">
    <source>
        <dbReference type="ARBA" id="ARBA00022801"/>
    </source>
</evidence>